<dbReference type="Proteomes" id="UP000799118">
    <property type="component" value="Unassembled WGS sequence"/>
</dbReference>
<dbReference type="PROSITE" id="PS50181">
    <property type="entry name" value="FBOX"/>
    <property type="match status" value="1"/>
</dbReference>
<gene>
    <name evidence="2" type="ORF">BT96DRAFT_1013212</name>
</gene>
<evidence type="ECO:0000259" key="1">
    <source>
        <dbReference type="PROSITE" id="PS50181"/>
    </source>
</evidence>
<feature type="domain" description="F-box" evidence="1">
    <location>
        <begin position="364"/>
        <end position="410"/>
    </location>
</feature>
<organism evidence="2 3">
    <name type="scientific">Gymnopus androsaceus JB14</name>
    <dbReference type="NCBI Taxonomy" id="1447944"/>
    <lineage>
        <taxon>Eukaryota</taxon>
        <taxon>Fungi</taxon>
        <taxon>Dikarya</taxon>
        <taxon>Basidiomycota</taxon>
        <taxon>Agaricomycotina</taxon>
        <taxon>Agaricomycetes</taxon>
        <taxon>Agaricomycetidae</taxon>
        <taxon>Agaricales</taxon>
        <taxon>Marasmiineae</taxon>
        <taxon>Omphalotaceae</taxon>
        <taxon>Gymnopus</taxon>
    </lineage>
</organism>
<accession>A0A6A4IDC7</accession>
<proteinExistence type="predicted"/>
<reference evidence="2" key="1">
    <citation type="journal article" date="2019" name="Environ. Microbiol.">
        <title>Fungal ecological strategies reflected in gene transcription - a case study of two litter decomposers.</title>
        <authorList>
            <person name="Barbi F."/>
            <person name="Kohler A."/>
            <person name="Barry K."/>
            <person name="Baskaran P."/>
            <person name="Daum C."/>
            <person name="Fauchery L."/>
            <person name="Ihrmark K."/>
            <person name="Kuo A."/>
            <person name="LaButti K."/>
            <person name="Lipzen A."/>
            <person name="Morin E."/>
            <person name="Grigoriev I.V."/>
            <person name="Henrissat B."/>
            <person name="Lindahl B."/>
            <person name="Martin F."/>
        </authorList>
    </citation>
    <scope>NUCLEOTIDE SEQUENCE</scope>
    <source>
        <strain evidence="2">JB14</strain>
    </source>
</reference>
<sequence length="479" mass="53932">MGTRGYRVYRYKNFYFVIYNQWDSYPDGLGVEIAYEIPRDSTAFEAYVTRISREPPQKGSLIDWMYEIDLDNYIFHVNGEPLFDLRHMPYGEHFVSYIGFDEYGRRSFHPKTPEEYRYKLPPPPPVDPLTLDAYKAYDVTCASPHEVLEIPLEKSAIEQTRIEIMQVFIAAAMRTMDNTIGLGINAVFSDTVAKAVSTRIENICRFFSGPLVLPESYLLTQLLNGRVKVHSSAMPFTWIKDHFGVLSVPRLDAETTLQAAIVELVGHAQSHLEDKKYVKGAVFYGAILSLYHVSIVRLEVVEAETRTFRLSHTPPLQFLPSDHPTDPSTPGIEALSRLGQMVFKRSLTQMFASRSAVYHKSPSISAIGTLPPEIHMSIAQYLPPNALLAFASISRSTTSISDTDNIPAELDLIGKSLYASSFSAVTIESDRHQEHEVAVLLYANFRTVQNALEKLQKDIIHEFIIDSGLGELGVCVVPL</sequence>
<evidence type="ECO:0000313" key="3">
    <source>
        <dbReference type="Proteomes" id="UP000799118"/>
    </source>
</evidence>
<evidence type="ECO:0000313" key="2">
    <source>
        <dbReference type="EMBL" id="KAE9408571.1"/>
    </source>
</evidence>
<name>A0A6A4IDC7_9AGAR</name>
<protein>
    <recommendedName>
        <fullName evidence="1">F-box domain-containing protein</fullName>
    </recommendedName>
</protein>
<keyword evidence="3" id="KW-1185">Reference proteome</keyword>
<dbReference type="OrthoDB" id="3229878at2759"/>
<dbReference type="AlphaFoldDB" id="A0A6A4IDC7"/>
<dbReference type="EMBL" id="ML769390">
    <property type="protein sequence ID" value="KAE9408571.1"/>
    <property type="molecule type" value="Genomic_DNA"/>
</dbReference>
<dbReference type="InterPro" id="IPR001810">
    <property type="entry name" value="F-box_dom"/>
</dbReference>